<dbReference type="InterPro" id="IPR002514">
    <property type="entry name" value="Transposase_8"/>
</dbReference>
<keyword evidence="1" id="KW-0175">Coiled coil</keyword>
<dbReference type="Pfam" id="PF01527">
    <property type="entry name" value="HTH_Tnp_1"/>
    <property type="match status" value="1"/>
</dbReference>
<proteinExistence type="predicted"/>
<dbReference type="PANTHER" id="PTHR33609:SF1">
    <property type="entry name" value="TRANSPOSASE"/>
    <property type="match status" value="1"/>
</dbReference>
<reference evidence="2 3" key="1">
    <citation type="submission" date="2014-11" db="EMBL/GenBank/DDBJ databases">
        <title>Comparative genomics of Methylobacterium species.</title>
        <authorList>
            <person name="Chaudhry V."/>
            <person name="Patil P.B."/>
        </authorList>
    </citation>
    <scope>NUCLEOTIDE SEQUENCE [LARGE SCALE GENOMIC DNA]</scope>
    <source>
        <strain evidence="2 3">SE3.6</strain>
    </source>
</reference>
<dbReference type="InterPro" id="IPR009057">
    <property type="entry name" value="Homeodomain-like_sf"/>
</dbReference>
<accession>A0ABR5H666</accession>
<name>A0ABR5H666_9HYPH</name>
<gene>
    <name evidence="2" type="ORF">QR79_19175</name>
</gene>
<dbReference type="SUPFAM" id="SSF46689">
    <property type="entry name" value="Homeodomain-like"/>
    <property type="match status" value="1"/>
</dbReference>
<evidence type="ECO:0000256" key="1">
    <source>
        <dbReference type="SAM" id="Coils"/>
    </source>
</evidence>
<evidence type="ECO:0000313" key="2">
    <source>
        <dbReference type="EMBL" id="KMO19753.1"/>
    </source>
</evidence>
<protein>
    <submittedName>
        <fullName evidence="2">Transposase</fullName>
    </submittedName>
</protein>
<dbReference type="InterPro" id="IPR052546">
    <property type="entry name" value="Transposase_8_domain"/>
</dbReference>
<evidence type="ECO:0000313" key="3">
    <source>
        <dbReference type="Proteomes" id="UP000036471"/>
    </source>
</evidence>
<dbReference type="EMBL" id="JTHG01000182">
    <property type="protein sequence ID" value="KMO19753.1"/>
    <property type="molecule type" value="Genomic_DNA"/>
</dbReference>
<dbReference type="PANTHER" id="PTHR33609">
    <property type="entry name" value="LOW CALCIUM RESPONSE LOCUS PROTEIN S"/>
    <property type="match status" value="1"/>
</dbReference>
<sequence>MGTKKHKPEEVVAKLRQVDVLVSQGQSVADAIRGIGVTEVTYYRWRKEFGGLKSDQVRRMKELETENQRLRKAIADLTLDKLILQEAARGNF</sequence>
<dbReference type="Proteomes" id="UP000036471">
    <property type="component" value="Unassembled WGS sequence"/>
</dbReference>
<keyword evidence="3" id="KW-1185">Reference proteome</keyword>
<organism evidence="2 3">
    <name type="scientific">Methylobacterium indicum</name>
    <dbReference type="NCBI Taxonomy" id="1775910"/>
    <lineage>
        <taxon>Bacteria</taxon>
        <taxon>Pseudomonadati</taxon>
        <taxon>Pseudomonadota</taxon>
        <taxon>Alphaproteobacteria</taxon>
        <taxon>Hyphomicrobiales</taxon>
        <taxon>Methylobacteriaceae</taxon>
        <taxon>Methylobacterium</taxon>
    </lineage>
</organism>
<feature type="coiled-coil region" evidence="1">
    <location>
        <begin position="53"/>
        <end position="80"/>
    </location>
</feature>
<comment type="caution">
    <text evidence="2">The sequence shown here is derived from an EMBL/GenBank/DDBJ whole genome shotgun (WGS) entry which is preliminary data.</text>
</comment>